<sequence>MRPEAAGPGAAEIGIGFVGHGHGVAATRAAVARPGDPVGLNAPTGLHGPPADAVRQILTADPTGLPVVARLLENTPEHVATRGVLAVPDEASAQPLPFRPRTRVIWTYRGNGYSPGRLAELVGAALPEDSDLTGACLWTAGGPPPRAPCASASAGPRAFPRSASRSSATGCRTSAPIPGGPSLVREGGAGGAVGGPVGGPGGRHDRLRGAAEWPGPVSTGL</sequence>
<name>D5SMC7_STRCL</name>
<geneLocation type="plasmid" evidence="3 4">
    <name>pSCL4</name>
</geneLocation>
<dbReference type="PANTHER" id="PTHR30157:SF0">
    <property type="entry name" value="NADPH-DEPENDENT FERRIC-CHELATE REDUCTASE"/>
    <property type="match status" value="1"/>
</dbReference>
<feature type="domain" description="SIP-like Rossmann fold" evidence="2">
    <location>
        <begin position="55"/>
        <end position="140"/>
    </location>
</feature>
<evidence type="ECO:0000313" key="3">
    <source>
        <dbReference type="EMBL" id="EFG05070.2"/>
    </source>
</evidence>
<protein>
    <submittedName>
        <fullName evidence="3">Putative siderophore-interacting protein</fullName>
    </submittedName>
</protein>
<gene>
    <name evidence="3" type="ORF">SCLAV_p1589</name>
</gene>
<evidence type="ECO:0000256" key="1">
    <source>
        <dbReference type="SAM" id="MobiDB-lite"/>
    </source>
</evidence>
<dbReference type="OrthoDB" id="3291337at2"/>
<evidence type="ECO:0000313" key="4">
    <source>
        <dbReference type="Proteomes" id="UP000002357"/>
    </source>
</evidence>
<keyword evidence="4" id="KW-1185">Reference proteome</keyword>
<dbReference type="InterPro" id="IPR007037">
    <property type="entry name" value="SIP_rossman_dom"/>
</dbReference>
<organism evidence="3 4">
    <name type="scientific">Streptomyces clavuligerus</name>
    <dbReference type="NCBI Taxonomy" id="1901"/>
    <lineage>
        <taxon>Bacteria</taxon>
        <taxon>Bacillati</taxon>
        <taxon>Actinomycetota</taxon>
        <taxon>Actinomycetes</taxon>
        <taxon>Kitasatosporales</taxon>
        <taxon>Streptomycetaceae</taxon>
        <taxon>Streptomyces</taxon>
    </lineage>
</organism>
<reference evidence="3 4" key="1">
    <citation type="journal article" date="2010" name="Genome Biol. Evol.">
        <title>The sequence of a 1.8-mb bacterial linear plasmid reveals a rich evolutionary reservoir of secondary metabolic pathways.</title>
        <authorList>
            <person name="Medema M.H."/>
            <person name="Trefzer A."/>
            <person name="Kovalchuk A."/>
            <person name="van den Berg M."/>
            <person name="Mueller U."/>
            <person name="Heijne W."/>
            <person name="Wu L."/>
            <person name="Alam M.T."/>
            <person name="Ronning C.M."/>
            <person name="Nierman W.C."/>
            <person name="Bovenberg R.A.L."/>
            <person name="Breitling R."/>
            <person name="Takano E."/>
        </authorList>
    </citation>
    <scope>NUCLEOTIDE SEQUENCE [LARGE SCALE GENOMIC DNA]</scope>
    <source>
        <strain evidence="4">ATCC 27064 / DSM 738 / JCM 4710 / NBRC 13307 / NCIMB 12785 / NRRL 3585 / VKM Ac-602</strain>
        <plasmid evidence="3">pSCL4</plasmid>
    </source>
</reference>
<proteinExistence type="predicted"/>
<feature type="region of interest" description="Disordered" evidence="1">
    <location>
        <begin position="144"/>
        <end position="221"/>
    </location>
</feature>
<dbReference type="Proteomes" id="UP000002357">
    <property type="component" value="Plasmid pSCL4"/>
</dbReference>
<keyword evidence="3" id="KW-0614">Plasmid</keyword>
<feature type="compositionally biased region" description="Gly residues" evidence="1">
    <location>
        <begin position="187"/>
        <end position="201"/>
    </location>
</feature>
<dbReference type="PANTHER" id="PTHR30157">
    <property type="entry name" value="FERRIC REDUCTASE, NADPH-DEPENDENT"/>
    <property type="match status" value="1"/>
</dbReference>
<dbReference type="AlphaFoldDB" id="D5SMC7"/>
<feature type="compositionally biased region" description="Low complexity" evidence="1">
    <location>
        <begin position="148"/>
        <end position="168"/>
    </location>
</feature>
<dbReference type="EMBL" id="CM000914">
    <property type="protein sequence ID" value="EFG05070.2"/>
    <property type="molecule type" value="Genomic_DNA"/>
</dbReference>
<accession>D5SMC7</accession>
<evidence type="ECO:0000259" key="2">
    <source>
        <dbReference type="Pfam" id="PF04954"/>
    </source>
</evidence>
<dbReference type="InterPro" id="IPR039374">
    <property type="entry name" value="SIP_fam"/>
</dbReference>
<dbReference type="eggNOG" id="COG2375">
    <property type="taxonomic scope" value="Bacteria"/>
</dbReference>
<dbReference type="InterPro" id="IPR039261">
    <property type="entry name" value="FNR_nucleotide-bd"/>
</dbReference>
<dbReference type="Gene3D" id="3.40.50.80">
    <property type="entry name" value="Nucleotide-binding domain of ferredoxin-NADP reductase (FNR) module"/>
    <property type="match status" value="1"/>
</dbReference>
<dbReference type="Pfam" id="PF04954">
    <property type="entry name" value="SIP"/>
    <property type="match status" value="1"/>
</dbReference>